<evidence type="ECO:0000256" key="9">
    <source>
        <dbReference type="ARBA" id="ARBA00022832"/>
    </source>
</evidence>
<dbReference type="EMBL" id="LEKT01000009">
    <property type="protein sequence ID" value="KMO87153.1"/>
    <property type="molecule type" value="Genomic_DNA"/>
</dbReference>
<dbReference type="GO" id="GO:0005524">
    <property type="term" value="F:ATP binding"/>
    <property type="evidence" value="ECO:0007669"/>
    <property type="project" value="UniProtKB-UniRule"/>
</dbReference>
<keyword evidence="9" id="KW-0276">Fatty acid metabolism</keyword>
<dbReference type="PROSITE" id="PS00867">
    <property type="entry name" value="CPSASE_2"/>
    <property type="match status" value="1"/>
</dbReference>
<dbReference type="Pfam" id="PF00289">
    <property type="entry name" value="Biotin_carb_N"/>
    <property type="match status" value="1"/>
</dbReference>
<dbReference type="InterPro" id="IPR013815">
    <property type="entry name" value="ATP_grasp_subdomain_1"/>
</dbReference>
<dbReference type="InterPro" id="IPR050856">
    <property type="entry name" value="Biotin_carboxylase_complex"/>
</dbReference>
<dbReference type="PANTHER" id="PTHR18866:SF33">
    <property type="entry name" value="METHYLCROTONOYL-COA CARBOXYLASE SUBUNIT ALPHA, MITOCHONDRIAL-RELATED"/>
    <property type="match status" value="1"/>
</dbReference>
<comment type="pathway">
    <text evidence="2">Lipid metabolism; malonyl-CoA biosynthesis; malonyl-CoA from acetyl-CoA: step 1/1.</text>
</comment>
<evidence type="ECO:0000256" key="8">
    <source>
        <dbReference type="ARBA" id="ARBA00022741"/>
    </source>
</evidence>
<keyword evidence="11" id="KW-0460">Magnesium</keyword>
<dbReference type="AlphaFoldDB" id="A0A0J6WY39"/>
<dbReference type="SUPFAM" id="SSF51246">
    <property type="entry name" value="Rudiment single hybrid motif"/>
    <property type="match status" value="1"/>
</dbReference>
<dbReference type="InterPro" id="IPR011054">
    <property type="entry name" value="Rudment_hybrid_motif"/>
</dbReference>
<evidence type="ECO:0000256" key="10">
    <source>
        <dbReference type="ARBA" id="ARBA00022840"/>
    </source>
</evidence>
<dbReference type="InterPro" id="IPR004549">
    <property type="entry name" value="Acetyl_CoA_COase_biotin_COase"/>
</dbReference>
<comment type="catalytic activity">
    <reaction evidence="15">
        <text>N(6)-biotinyl-L-lysyl-[protein] + hydrogencarbonate + ATP = N(6)-carboxybiotinyl-L-lysyl-[protein] + ADP + phosphate + H(+)</text>
        <dbReference type="Rhea" id="RHEA:13501"/>
        <dbReference type="Rhea" id="RHEA-COMP:10505"/>
        <dbReference type="Rhea" id="RHEA-COMP:10506"/>
        <dbReference type="ChEBI" id="CHEBI:15378"/>
        <dbReference type="ChEBI" id="CHEBI:17544"/>
        <dbReference type="ChEBI" id="CHEBI:30616"/>
        <dbReference type="ChEBI" id="CHEBI:43474"/>
        <dbReference type="ChEBI" id="CHEBI:83144"/>
        <dbReference type="ChEBI" id="CHEBI:83145"/>
        <dbReference type="ChEBI" id="CHEBI:456216"/>
        <dbReference type="EC" id="6.3.4.14"/>
    </reaction>
</comment>
<evidence type="ECO:0000313" key="19">
    <source>
        <dbReference type="EMBL" id="KMO87153.1"/>
    </source>
</evidence>
<dbReference type="InterPro" id="IPR005479">
    <property type="entry name" value="CPAse_ATP-bd"/>
</dbReference>
<comment type="subunit">
    <text evidence="3">Acetyl-CoA carboxylase is a heterohexamer of biotin carboxyl carrier protein, biotin carboxylase and the two subunits of carboxyl transferase in a 2:2 complex.</text>
</comment>
<dbReference type="PATRIC" id="fig|1122219.3.peg.3295"/>
<keyword evidence="14" id="KW-0092">Biotin</keyword>
<accession>A0A0J6WY39</accession>
<evidence type="ECO:0000256" key="7">
    <source>
        <dbReference type="ARBA" id="ARBA00022723"/>
    </source>
</evidence>
<evidence type="ECO:0000256" key="2">
    <source>
        <dbReference type="ARBA" id="ARBA00004956"/>
    </source>
</evidence>
<evidence type="ECO:0000256" key="6">
    <source>
        <dbReference type="ARBA" id="ARBA00022598"/>
    </source>
</evidence>
<keyword evidence="13" id="KW-0275">Fatty acid biosynthesis</keyword>
<dbReference type="UniPathway" id="UPA00655">
    <property type="reaction ID" value="UER00711"/>
</dbReference>
<evidence type="ECO:0000256" key="13">
    <source>
        <dbReference type="ARBA" id="ARBA00023160"/>
    </source>
</evidence>
<evidence type="ECO:0000256" key="16">
    <source>
        <dbReference type="PROSITE-ProRule" id="PRU00409"/>
    </source>
</evidence>
<dbReference type="GO" id="GO:2001295">
    <property type="term" value="P:malonyl-CoA biosynthetic process"/>
    <property type="evidence" value="ECO:0007669"/>
    <property type="project" value="UniProtKB-UniPathway"/>
</dbReference>
<name>A0A0J6WY39_9FIRM</name>
<organism evidence="19 20">
    <name type="scientific">Megasphaera cerevisiae DSM 20462</name>
    <dbReference type="NCBI Taxonomy" id="1122219"/>
    <lineage>
        <taxon>Bacteria</taxon>
        <taxon>Bacillati</taxon>
        <taxon>Bacillota</taxon>
        <taxon>Negativicutes</taxon>
        <taxon>Veillonellales</taxon>
        <taxon>Veillonellaceae</taxon>
        <taxon>Megasphaera</taxon>
    </lineage>
</organism>
<dbReference type="SUPFAM" id="SSF56059">
    <property type="entry name" value="Glutathione synthetase ATP-binding domain-like"/>
    <property type="match status" value="1"/>
</dbReference>
<dbReference type="FunCoup" id="A0A0J6WY39">
    <property type="interactions" value="440"/>
</dbReference>
<dbReference type="InterPro" id="IPR016185">
    <property type="entry name" value="PreATP-grasp_dom_sf"/>
</dbReference>
<dbReference type="NCBIfam" id="NF006367">
    <property type="entry name" value="PRK08591.1"/>
    <property type="match status" value="1"/>
</dbReference>
<dbReference type="STRING" id="39029.BSR42_10755"/>
<dbReference type="FunFam" id="3.40.50.20:FF:000010">
    <property type="entry name" value="Propionyl-CoA carboxylase subunit alpha"/>
    <property type="match status" value="1"/>
</dbReference>
<comment type="function">
    <text evidence="1">This protein is a component of the acetyl coenzyme A carboxylase complex; first, biotin carboxylase catalyzes the carboxylation of the carrier protein and then the transcarboxylase transfers the carboxyl group to form malonyl-CoA.</text>
</comment>
<dbReference type="Pfam" id="PF02785">
    <property type="entry name" value="Biotin_carb_C"/>
    <property type="match status" value="1"/>
</dbReference>
<dbReference type="SUPFAM" id="SSF52440">
    <property type="entry name" value="PreATP-grasp domain"/>
    <property type="match status" value="1"/>
</dbReference>
<keyword evidence="7" id="KW-0479">Metal-binding</keyword>
<dbReference type="NCBIfam" id="TIGR00514">
    <property type="entry name" value="accC"/>
    <property type="match status" value="1"/>
</dbReference>
<feature type="domain" description="Biotin carboxylation" evidence="18">
    <location>
        <begin position="1"/>
        <end position="445"/>
    </location>
</feature>
<dbReference type="PROSITE" id="PS50979">
    <property type="entry name" value="BC"/>
    <property type="match status" value="1"/>
</dbReference>
<dbReference type="InterPro" id="IPR005482">
    <property type="entry name" value="Biotin_COase_C"/>
</dbReference>
<dbReference type="PROSITE" id="PS00866">
    <property type="entry name" value="CPSASE_1"/>
    <property type="match status" value="1"/>
</dbReference>
<dbReference type="InterPro" id="IPR005481">
    <property type="entry name" value="BC-like_N"/>
</dbReference>
<dbReference type="EC" id="6.3.4.14" evidence="4"/>
<keyword evidence="8 16" id="KW-0547">Nucleotide-binding</keyword>
<dbReference type="PANTHER" id="PTHR18866">
    <property type="entry name" value="CARBOXYLASE:PYRUVATE/ACETYL-COA/PROPIONYL-COA CARBOXYLASE"/>
    <property type="match status" value="1"/>
</dbReference>
<evidence type="ECO:0000256" key="5">
    <source>
        <dbReference type="ARBA" id="ARBA00022516"/>
    </source>
</evidence>
<dbReference type="GO" id="GO:0004075">
    <property type="term" value="F:biotin carboxylase activity"/>
    <property type="evidence" value="ECO:0007669"/>
    <property type="project" value="UniProtKB-EC"/>
</dbReference>
<dbReference type="InParanoid" id="A0A0J6WY39"/>
<dbReference type="FunFam" id="3.30.470.20:FF:000028">
    <property type="entry name" value="Methylcrotonoyl-CoA carboxylase subunit alpha, mitochondrial"/>
    <property type="match status" value="1"/>
</dbReference>
<evidence type="ECO:0000256" key="14">
    <source>
        <dbReference type="ARBA" id="ARBA00023267"/>
    </source>
</evidence>
<comment type="caution">
    <text evidence="19">The sequence shown here is derived from an EMBL/GenBank/DDBJ whole genome shotgun (WGS) entry which is preliminary data.</text>
</comment>
<keyword evidence="6 19" id="KW-0436">Ligase</keyword>
<sequence length="448" mass="49224">MKKVLIVNRGEIAVRIIRACRDLGIKTVAVYSEADASAMHVNQADEAYCIGPAAAAKSYLNVTALLTVAGHAHADAIHPGYGFLAENADFAEACRNAGFIFVGPSAEAIRRMGDKAQARAAMIDAAVPVVPGTKDLIRYVNECEEVAAQIGYPILIKATAGGGGRGMRVVPNRQKMKKALQEAMQEAKMSFGNGGVYLEKYLTHARHVEIQIMADSHGHVVALGERDCSTQRRHQKVIEEAPSSFVDEKMRAAMSTAAVAAAKAVQYCGAGTVEFIVDEYKNFYFMEMNTRIQVEHGVTELVTGTDLVKTQLRIADGEALPWKQEDIHIRGWAIECRINAEDPQHQFMPSPGKITVYEPPQGEGVRVDSCISAGSEITPFYDSMVAKVLVKAPDRKQAIQKMLQALEDFRIEGIKTNIDLHWNILSGQIFQQGKMDTSYLEEHLQEYI</sequence>
<protein>
    <recommendedName>
        <fullName evidence="4">biotin carboxylase</fullName>
        <ecNumber evidence="4">6.3.4.14</ecNumber>
    </recommendedName>
</protein>
<dbReference type="Gene3D" id="3.30.470.20">
    <property type="entry name" value="ATP-grasp fold, B domain"/>
    <property type="match status" value="1"/>
</dbReference>
<keyword evidence="20" id="KW-1185">Reference proteome</keyword>
<dbReference type="Gene3D" id="3.40.50.20">
    <property type="match status" value="1"/>
</dbReference>
<dbReference type="GO" id="GO:0046872">
    <property type="term" value="F:metal ion binding"/>
    <property type="evidence" value="ECO:0007669"/>
    <property type="project" value="UniProtKB-KW"/>
</dbReference>
<evidence type="ECO:0000259" key="17">
    <source>
        <dbReference type="PROSITE" id="PS50975"/>
    </source>
</evidence>
<dbReference type="InterPro" id="IPR011761">
    <property type="entry name" value="ATP-grasp"/>
</dbReference>
<dbReference type="Proteomes" id="UP000036503">
    <property type="component" value="Unassembled WGS sequence"/>
</dbReference>
<evidence type="ECO:0000256" key="15">
    <source>
        <dbReference type="ARBA" id="ARBA00048600"/>
    </source>
</evidence>
<evidence type="ECO:0000256" key="4">
    <source>
        <dbReference type="ARBA" id="ARBA00013263"/>
    </source>
</evidence>
<evidence type="ECO:0000256" key="1">
    <source>
        <dbReference type="ARBA" id="ARBA00003761"/>
    </source>
</evidence>
<dbReference type="GO" id="GO:0006633">
    <property type="term" value="P:fatty acid biosynthetic process"/>
    <property type="evidence" value="ECO:0007669"/>
    <property type="project" value="UniProtKB-KW"/>
</dbReference>
<evidence type="ECO:0000256" key="12">
    <source>
        <dbReference type="ARBA" id="ARBA00023098"/>
    </source>
</evidence>
<keyword evidence="12" id="KW-0443">Lipid metabolism</keyword>
<evidence type="ECO:0000313" key="20">
    <source>
        <dbReference type="Proteomes" id="UP000036503"/>
    </source>
</evidence>
<dbReference type="SMART" id="SM00878">
    <property type="entry name" value="Biotin_carb_C"/>
    <property type="match status" value="1"/>
</dbReference>
<dbReference type="InterPro" id="IPR011764">
    <property type="entry name" value="Biotin_carboxylation_dom"/>
</dbReference>
<reference evidence="19 20" key="1">
    <citation type="submission" date="2015-06" db="EMBL/GenBank/DDBJ databases">
        <title>Draft genome sequence of beer spoilage bacterium Megasphaera cerevisiae type strain 20462.</title>
        <authorList>
            <person name="Kutumbaka K."/>
            <person name="Pasmowitz J."/>
            <person name="Mategko J."/>
            <person name="Reyes D."/>
            <person name="Friedrich A."/>
            <person name="Han S."/>
            <person name="Martens-Habbena W."/>
            <person name="Neal-McKinney J."/>
            <person name="Janagama H.K."/>
            <person name="Nadala C."/>
            <person name="Samadpour M."/>
        </authorList>
    </citation>
    <scope>NUCLEOTIDE SEQUENCE [LARGE SCALE GENOMIC DNA]</scope>
    <source>
        <strain evidence="19 20">DSM 20462</strain>
    </source>
</reference>
<dbReference type="Pfam" id="PF02786">
    <property type="entry name" value="CPSase_L_D2"/>
    <property type="match status" value="1"/>
</dbReference>
<evidence type="ECO:0000259" key="18">
    <source>
        <dbReference type="PROSITE" id="PS50979"/>
    </source>
</evidence>
<proteinExistence type="predicted"/>
<keyword evidence="10 16" id="KW-0067">ATP-binding</keyword>
<dbReference type="Gene3D" id="3.30.1490.20">
    <property type="entry name" value="ATP-grasp fold, A domain"/>
    <property type="match status" value="1"/>
</dbReference>
<dbReference type="FunFam" id="3.30.1490.20:FF:000018">
    <property type="entry name" value="Biotin carboxylase"/>
    <property type="match status" value="1"/>
</dbReference>
<keyword evidence="5" id="KW-0444">Lipid biosynthesis</keyword>
<dbReference type="PROSITE" id="PS50975">
    <property type="entry name" value="ATP_GRASP"/>
    <property type="match status" value="1"/>
</dbReference>
<evidence type="ECO:0000256" key="11">
    <source>
        <dbReference type="ARBA" id="ARBA00022842"/>
    </source>
</evidence>
<gene>
    <name evidence="19" type="ORF">AB840_04315</name>
</gene>
<evidence type="ECO:0000256" key="3">
    <source>
        <dbReference type="ARBA" id="ARBA00011750"/>
    </source>
</evidence>
<feature type="domain" description="ATP-grasp" evidence="17">
    <location>
        <begin position="119"/>
        <end position="316"/>
    </location>
</feature>